<evidence type="ECO:0000313" key="2">
    <source>
        <dbReference type="Proteomes" id="UP000265140"/>
    </source>
</evidence>
<dbReference type="Ensembl" id="ENSELUT00000051485.2">
    <property type="protein sequence ID" value="ENSELUP00000063712.2"/>
    <property type="gene ID" value="ENSELUG00000030809.2"/>
</dbReference>
<name>A0A6Q2YE28_ESOLU</name>
<protein>
    <submittedName>
        <fullName evidence="1">Uncharacterized protein</fullName>
    </submittedName>
</protein>
<accession>A0A6Q2YE28</accession>
<reference evidence="1" key="3">
    <citation type="submission" date="2025-09" db="UniProtKB">
        <authorList>
            <consortium name="Ensembl"/>
        </authorList>
    </citation>
    <scope>IDENTIFICATION</scope>
</reference>
<dbReference type="OMA" id="FYHACAI"/>
<dbReference type="AlphaFoldDB" id="A0A6Q2YE28"/>
<sequence length="107" mass="12577">IGEDNKAISQFNRCKSLGLDVLPTKFYQLGITDISEMLTDLYNQGMKQGMLHENFYQCFMILLYKINDEYELSNWGHLTMMSLDYKIFAKVVMNRLNDVLEKNNHVQ</sequence>
<keyword evidence="2" id="KW-1185">Reference proteome</keyword>
<reference evidence="1" key="1">
    <citation type="submission" date="2020-02" db="EMBL/GenBank/DDBJ databases">
        <title>Esox lucius (northern pike) genome, fEsoLuc1, primary haplotype.</title>
        <authorList>
            <person name="Myers G."/>
            <person name="Karagic N."/>
            <person name="Meyer A."/>
            <person name="Pippel M."/>
            <person name="Reichard M."/>
            <person name="Winkler S."/>
            <person name="Tracey A."/>
            <person name="Sims Y."/>
            <person name="Howe K."/>
            <person name="Rhie A."/>
            <person name="Formenti G."/>
            <person name="Durbin R."/>
            <person name="Fedrigo O."/>
            <person name="Jarvis E.D."/>
        </authorList>
    </citation>
    <scope>NUCLEOTIDE SEQUENCE [LARGE SCALE GENOMIC DNA]</scope>
</reference>
<dbReference type="InParanoid" id="A0A6Q2YE28"/>
<evidence type="ECO:0000313" key="1">
    <source>
        <dbReference type="Ensembl" id="ENSELUP00000063712.2"/>
    </source>
</evidence>
<proteinExistence type="predicted"/>
<dbReference type="Proteomes" id="UP000265140">
    <property type="component" value="Chromosome 13"/>
</dbReference>
<organism evidence="1 2">
    <name type="scientific">Esox lucius</name>
    <name type="common">Northern pike</name>
    <dbReference type="NCBI Taxonomy" id="8010"/>
    <lineage>
        <taxon>Eukaryota</taxon>
        <taxon>Metazoa</taxon>
        <taxon>Chordata</taxon>
        <taxon>Craniata</taxon>
        <taxon>Vertebrata</taxon>
        <taxon>Euteleostomi</taxon>
        <taxon>Actinopterygii</taxon>
        <taxon>Neopterygii</taxon>
        <taxon>Teleostei</taxon>
        <taxon>Protacanthopterygii</taxon>
        <taxon>Esociformes</taxon>
        <taxon>Esocidae</taxon>
        <taxon>Esox</taxon>
    </lineage>
</organism>
<reference evidence="1" key="2">
    <citation type="submission" date="2025-08" db="UniProtKB">
        <authorList>
            <consortium name="Ensembl"/>
        </authorList>
    </citation>
    <scope>IDENTIFICATION</scope>
</reference>